<protein>
    <submittedName>
        <fullName evidence="1">Uncharacterized protein</fullName>
    </submittedName>
</protein>
<evidence type="ECO:0000313" key="2">
    <source>
        <dbReference type="Proteomes" id="UP001374584"/>
    </source>
</evidence>
<gene>
    <name evidence="1" type="ORF">VNO80_25250</name>
</gene>
<sequence>MVIFFPLKYFIIWEIKQWARHLVLKRITEHVLSRHLSLSRENIVFVVDQLDFSLLHGAGGNEHCEFSLFWSHAICPLINCYNAFEMTHLLLRCSRNSARCKNLHQVRGLSLVKHLM</sequence>
<organism evidence="1 2">
    <name type="scientific">Phaseolus coccineus</name>
    <name type="common">Scarlet runner bean</name>
    <name type="synonym">Phaseolus multiflorus</name>
    <dbReference type="NCBI Taxonomy" id="3886"/>
    <lineage>
        <taxon>Eukaryota</taxon>
        <taxon>Viridiplantae</taxon>
        <taxon>Streptophyta</taxon>
        <taxon>Embryophyta</taxon>
        <taxon>Tracheophyta</taxon>
        <taxon>Spermatophyta</taxon>
        <taxon>Magnoliopsida</taxon>
        <taxon>eudicotyledons</taxon>
        <taxon>Gunneridae</taxon>
        <taxon>Pentapetalae</taxon>
        <taxon>rosids</taxon>
        <taxon>fabids</taxon>
        <taxon>Fabales</taxon>
        <taxon>Fabaceae</taxon>
        <taxon>Papilionoideae</taxon>
        <taxon>50 kb inversion clade</taxon>
        <taxon>NPAAA clade</taxon>
        <taxon>indigoferoid/millettioid clade</taxon>
        <taxon>Phaseoleae</taxon>
        <taxon>Phaseolus</taxon>
    </lineage>
</organism>
<name>A0AAN9QT60_PHACN</name>
<proteinExistence type="predicted"/>
<evidence type="ECO:0000313" key="1">
    <source>
        <dbReference type="EMBL" id="KAK7342303.1"/>
    </source>
</evidence>
<keyword evidence="2" id="KW-1185">Reference proteome</keyword>
<dbReference type="Proteomes" id="UP001374584">
    <property type="component" value="Unassembled WGS sequence"/>
</dbReference>
<comment type="caution">
    <text evidence="1">The sequence shown here is derived from an EMBL/GenBank/DDBJ whole genome shotgun (WGS) entry which is preliminary data.</text>
</comment>
<dbReference type="EMBL" id="JAYMYR010000009">
    <property type="protein sequence ID" value="KAK7342303.1"/>
    <property type="molecule type" value="Genomic_DNA"/>
</dbReference>
<reference evidence="1 2" key="1">
    <citation type="submission" date="2024-01" db="EMBL/GenBank/DDBJ databases">
        <title>The genomes of 5 underutilized Papilionoideae crops provide insights into root nodulation and disease resistanc.</title>
        <authorList>
            <person name="Jiang F."/>
        </authorList>
    </citation>
    <scope>NUCLEOTIDE SEQUENCE [LARGE SCALE GENOMIC DNA]</scope>
    <source>
        <strain evidence="1">JINMINGXINNONG_FW02</strain>
        <tissue evidence="1">Leaves</tissue>
    </source>
</reference>
<dbReference type="AlphaFoldDB" id="A0AAN9QT60"/>
<accession>A0AAN9QT60</accession>